<comment type="caution">
    <text evidence="5">The sequence shown here is derived from an EMBL/GenBank/DDBJ whole genome shotgun (WGS) entry which is preliminary data.</text>
</comment>
<dbReference type="PANTHER" id="PTHR31451">
    <property type="match status" value="1"/>
</dbReference>
<protein>
    <submittedName>
        <fullName evidence="5">Glycosyl hydrolase family 5</fullName>
    </submittedName>
</protein>
<dbReference type="Pfam" id="PF02836">
    <property type="entry name" value="Glyco_hydro_2_C"/>
    <property type="match status" value="1"/>
</dbReference>
<dbReference type="Proteomes" id="UP000030129">
    <property type="component" value="Unassembled WGS sequence"/>
</dbReference>
<dbReference type="InterPro" id="IPR018087">
    <property type="entry name" value="Glyco_hydro_5_CS"/>
</dbReference>
<dbReference type="InterPro" id="IPR045053">
    <property type="entry name" value="MAN-like"/>
</dbReference>
<dbReference type="GO" id="GO:0005975">
    <property type="term" value="P:carbohydrate metabolic process"/>
    <property type="evidence" value="ECO:0007669"/>
    <property type="project" value="InterPro"/>
</dbReference>
<reference evidence="5 6" key="1">
    <citation type="submission" date="2013-09" db="EMBL/GenBank/DDBJ databases">
        <authorList>
            <person name="Zeng Z."/>
            <person name="Chen C."/>
        </authorList>
    </citation>
    <scope>NUCLEOTIDE SEQUENCE [LARGE SCALE GENOMIC DNA]</scope>
    <source>
        <strain evidence="5 6">F44-8</strain>
    </source>
</reference>
<feature type="domain" description="Glycoside hydrolase family 2 catalytic" evidence="4">
    <location>
        <begin position="214"/>
        <end position="439"/>
    </location>
</feature>
<keyword evidence="3" id="KW-1133">Transmembrane helix</keyword>
<evidence type="ECO:0000256" key="3">
    <source>
        <dbReference type="SAM" id="Phobius"/>
    </source>
</evidence>
<organism evidence="5 6">
    <name type="scientific">Flavobacterium beibuense F44-8</name>
    <dbReference type="NCBI Taxonomy" id="1406840"/>
    <lineage>
        <taxon>Bacteria</taxon>
        <taxon>Pseudomonadati</taxon>
        <taxon>Bacteroidota</taxon>
        <taxon>Flavobacteriia</taxon>
        <taxon>Flavobacteriales</taxon>
        <taxon>Flavobacteriaceae</taxon>
        <taxon>Flavobacterium</taxon>
    </lineage>
</organism>
<dbReference type="AlphaFoldDB" id="A0A0A2LQM6"/>
<keyword evidence="3" id="KW-0472">Membrane</keyword>
<evidence type="ECO:0000256" key="2">
    <source>
        <dbReference type="ARBA" id="ARBA00023295"/>
    </source>
</evidence>
<keyword evidence="2" id="KW-0326">Glycosidase</keyword>
<dbReference type="InterPro" id="IPR017853">
    <property type="entry name" value="GH"/>
</dbReference>
<keyword evidence="1 5" id="KW-0378">Hydrolase</keyword>
<dbReference type="PROSITE" id="PS00659">
    <property type="entry name" value="GLYCOSYL_HYDROL_F5"/>
    <property type="match status" value="1"/>
</dbReference>
<keyword evidence="6" id="KW-1185">Reference proteome</keyword>
<feature type="transmembrane region" description="Helical" evidence="3">
    <location>
        <begin position="12"/>
        <end position="35"/>
    </location>
</feature>
<dbReference type="RefSeq" id="WP_035133020.1">
    <property type="nucleotide sequence ID" value="NZ_JRLV01000007.1"/>
</dbReference>
<dbReference type="SUPFAM" id="SSF51445">
    <property type="entry name" value="(Trans)glycosidases"/>
    <property type="match status" value="1"/>
</dbReference>
<dbReference type="EMBL" id="JRLV01000007">
    <property type="protein sequence ID" value="KGO81631.1"/>
    <property type="molecule type" value="Genomic_DNA"/>
</dbReference>
<name>A0A0A2LQM6_9FLAO</name>
<sequence length="517" mass="60196">MRVNNKNIYRTAIIISFIALNALLLFGLSKVLGYLNSGAERSDMLHLEKETITTYLPKINWSSLDNPGRKMEQQALKEIEKDYLFSWYVKNNALKTNTTEGIADFYTDSARVNLFKLVDYNKANKISIEGTTIEHNPAIDFYSADGQLVVFTDRNIVEYQKIYQDKKLVNTVTDTASYKVMMLLEDGFWRIRHIKRMSPQAIVQDSIKPHKYFEVKGDSIMKDGKTYLIKGINYYPKNSAWDMYGDKFSTDTISADFDIIANAELNTVRIFVPYEDFGKADVQEDRLDKLEQVLDLAEEKELAVIVTLFDFYSDYTPQNWTLTHRHAEKIVETFKNHNAILAWDLKNEPDLDFMNRDKDNVTGWLQTLLPLIKSWDPNHLVTIGWSNPHDAVLLQDKVDFVSYHYYLNPNYFLDKYDALKVQTNKPVVLQEFGVSSYRGFWSWFGKGENGQAEYHKKMQAVFKEKQLAFLSWTLYDFPAVPNNVAGKWPWIKNKQKKFGFLDEHGKPKPSFLYITNK</sequence>
<gene>
    <name evidence="5" type="ORF">Q763_08290</name>
</gene>
<evidence type="ECO:0000313" key="6">
    <source>
        <dbReference type="Proteomes" id="UP000030129"/>
    </source>
</evidence>
<proteinExistence type="predicted"/>
<evidence type="ECO:0000256" key="1">
    <source>
        <dbReference type="ARBA" id="ARBA00022801"/>
    </source>
</evidence>
<dbReference type="eggNOG" id="COG3934">
    <property type="taxonomic scope" value="Bacteria"/>
</dbReference>
<dbReference type="STRING" id="1406840.Q763_08290"/>
<evidence type="ECO:0000259" key="4">
    <source>
        <dbReference type="Pfam" id="PF02836"/>
    </source>
</evidence>
<dbReference type="Gene3D" id="3.20.20.80">
    <property type="entry name" value="Glycosidases"/>
    <property type="match status" value="1"/>
</dbReference>
<keyword evidence="3" id="KW-0812">Transmembrane</keyword>
<accession>A0A0A2LQM6</accession>
<dbReference type="InterPro" id="IPR006103">
    <property type="entry name" value="Glyco_hydro_2_cat"/>
</dbReference>
<evidence type="ECO:0000313" key="5">
    <source>
        <dbReference type="EMBL" id="KGO81631.1"/>
    </source>
</evidence>
<dbReference type="GO" id="GO:0004553">
    <property type="term" value="F:hydrolase activity, hydrolyzing O-glycosyl compounds"/>
    <property type="evidence" value="ECO:0007669"/>
    <property type="project" value="InterPro"/>
</dbReference>